<gene>
    <name evidence="4" type="ORF">ABNW52_04705</name>
</gene>
<dbReference type="RefSeq" id="WP_349584693.1">
    <property type="nucleotide sequence ID" value="NZ_JBEFLD010000002.1"/>
</dbReference>
<sequence>MSQLTVRAADLADAAERARLVQLTDGYARDPMGGGNGLSAAARAQLADALGRHPGLFALIAELDGEPVGHALCVLGFSSFYAAPVCNLHDLSVLAAGRGKGLGRRLMQAVTAAASARGCAKVTLEVREDNHVGRALYHSEGFAHAGLGDSRYLLLEKRL</sequence>
<proteinExistence type="predicted"/>
<accession>A0ABV1M105</accession>
<reference evidence="4" key="1">
    <citation type="submission" date="2024-06" db="EMBL/GenBank/DDBJ databases">
        <title>Genome sequence of Vogesella sp. MAHUQ-64.</title>
        <authorList>
            <person name="Huq M.A."/>
        </authorList>
    </citation>
    <scope>NUCLEOTIDE SEQUENCE</scope>
    <source>
        <strain evidence="4">MAHUQ-64</strain>
    </source>
</reference>
<comment type="caution">
    <text evidence="4">The sequence shown here is derived from an EMBL/GenBank/DDBJ whole genome shotgun (WGS) entry which is preliminary data.</text>
</comment>
<dbReference type="PANTHER" id="PTHR43877:SF1">
    <property type="entry name" value="ACETYLTRANSFERASE"/>
    <property type="match status" value="1"/>
</dbReference>
<keyword evidence="1" id="KW-0808">Transferase</keyword>
<name>A0ABV1M105_9NEIS</name>
<dbReference type="InterPro" id="IPR016181">
    <property type="entry name" value="Acyl_CoA_acyltransferase"/>
</dbReference>
<organism evidence="4 5">
    <name type="scientific">Vogesella oryzagri</name>
    <dbReference type="NCBI Taxonomy" id="3160864"/>
    <lineage>
        <taxon>Bacteria</taxon>
        <taxon>Pseudomonadati</taxon>
        <taxon>Pseudomonadota</taxon>
        <taxon>Betaproteobacteria</taxon>
        <taxon>Neisseriales</taxon>
        <taxon>Chromobacteriaceae</taxon>
        <taxon>Vogesella</taxon>
    </lineage>
</organism>
<evidence type="ECO:0000256" key="1">
    <source>
        <dbReference type="ARBA" id="ARBA00022679"/>
    </source>
</evidence>
<dbReference type="PROSITE" id="PS51186">
    <property type="entry name" value="GNAT"/>
    <property type="match status" value="1"/>
</dbReference>
<protein>
    <submittedName>
        <fullName evidence="4">GNAT family N-acetyltransferase</fullName>
    </submittedName>
</protein>
<dbReference type="EMBL" id="JBEFLD010000002">
    <property type="protein sequence ID" value="MEQ6289912.1"/>
    <property type="molecule type" value="Genomic_DNA"/>
</dbReference>
<evidence type="ECO:0000259" key="3">
    <source>
        <dbReference type="PROSITE" id="PS51186"/>
    </source>
</evidence>
<dbReference type="InterPro" id="IPR050832">
    <property type="entry name" value="Bact_Acetyltransf"/>
</dbReference>
<dbReference type="Proteomes" id="UP001433638">
    <property type="component" value="Unassembled WGS sequence"/>
</dbReference>
<evidence type="ECO:0000313" key="4">
    <source>
        <dbReference type="EMBL" id="MEQ6289912.1"/>
    </source>
</evidence>
<dbReference type="PANTHER" id="PTHR43877">
    <property type="entry name" value="AMINOALKYLPHOSPHONATE N-ACETYLTRANSFERASE-RELATED-RELATED"/>
    <property type="match status" value="1"/>
</dbReference>
<keyword evidence="2" id="KW-0012">Acyltransferase</keyword>
<dbReference type="InterPro" id="IPR000182">
    <property type="entry name" value="GNAT_dom"/>
</dbReference>
<dbReference type="CDD" id="cd04301">
    <property type="entry name" value="NAT_SF"/>
    <property type="match status" value="1"/>
</dbReference>
<evidence type="ECO:0000313" key="5">
    <source>
        <dbReference type="Proteomes" id="UP001433638"/>
    </source>
</evidence>
<keyword evidence="5" id="KW-1185">Reference proteome</keyword>
<feature type="domain" description="N-acetyltransferase" evidence="3">
    <location>
        <begin position="4"/>
        <end position="159"/>
    </location>
</feature>
<dbReference type="SUPFAM" id="SSF55729">
    <property type="entry name" value="Acyl-CoA N-acyltransferases (Nat)"/>
    <property type="match status" value="1"/>
</dbReference>
<dbReference type="Pfam" id="PF00583">
    <property type="entry name" value="Acetyltransf_1"/>
    <property type="match status" value="1"/>
</dbReference>
<evidence type="ECO:0000256" key="2">
    <source>
        <dbReference type="ARBA" id="ARBA00023315"/>
    </source>
</evidence>
<dbReference type="Gene3D" id="3.40.630.30">
    <property type="match status" value="1"/>
</dbReference>